<evidence type="ECO:0000313" key="3">
    <source>
        <dbReference type="EMBL" id="AOY77299.1"/>
    </source>
</evidence>
<keyword evidence="4" id="KW-1185">Reference proteome</keyword>
<proteinExistence type="predicted"/>
<dbReference type="InterPro" id="IPR033875">
    <property type="entry name" value="FlhG"/>
</dbReference>
<dbReference type="SUPFAM" id="SSF52540">
    <property type="entry name" value="P-loop containing nucleoside triphosphate hydrolases"/>
    <property type="match status" value="1"/>
</dbReference>
<dbReference type="GO" id="GO:0005524">
    <property type="term" value="F:ATP binding"/>
    <property type="evidence" value="ECO:0007669"/>
    <property type="project" value="UniProtKB-KW"/>
</dbReference>
<dbReference type="Proteomes" id="UP000177894">
    <property type="component" value="Chromosome"/>
</dbReference>
<dbReference type="PANTHER" id="PTHR43384">
    <property type="entry name" value="SEPTUM SITE-DETERMINING PROTEIN MIND HOMOLOG, CHLOROPLASTIC-RELATED"/>
    <property type="match status" value="1"/>
</dbReference>
<dbReference type="PANTHER" id="PTHR43384:SF4">
    <property type="entry name" value="CELLULOSE BIOSYNTHESIS PROTEIN BCSQ-RELATED"/>
    <property type="match status" value="1"/>
</dbReference>
<dbReference type="Pfam" id="PF10609">
    <property type="entry name" value="ParA"/>
    <property type="match status" value="1"/>
</dbReference>
<reference evidence="3 4" key="1">
    <citation type="submission" date="2016-10" db="EMBL/GenBank/DDBJ databases">
        <title>Complete Genome Sequence of Acetogen Clostridium formicoaceticum ATCC 27076.</title>
        <authorList>
            <person name="Bao T."/>
            <person name="Cheng C."/>
            <person name="Zhao J."/>
            <person name="Yang S.-T."/>
            <person name="Wang J."/>
            <person name="Wang M."/>
        </authorList>
    </citation>
    <scope>NUCLEOTIDE SEQUENCE [LARGE SCALE GENOMIC DNA]</scope>
    <source>
        <strain evidence="3 4">ATCC 27076</strain>
    </source>
</reference>
<dbReference type="EMBL" id="CP017603">
    <property type="protein sequence ID" value="AOY77299.1"/>
    <property type="molecule type" value="Genomic_DNA"/>
</dbReference>
<dbReference type="InterPro" id="IPR027417">
    <property type="entry name" value="P-loop_NTPase"/>
</dbReference>
<protein>
    <submittedName>
        <fullName evidence="3">ATP-binding protein</fullName>
    </submittedName>
</protein>
<dbReference type="InterPro" id="IPR050625">
    <property type="entry name" value="ParA/MinD_ATPase"/>
</dbReference>
<evidence type="ECO:0000256" key="1">
    <source>
        <dbReference type="ARBA" id="ARBA00022741"/>
    </source>
</evidence>
<gene>
    <name evidence="3" type="ORF">BJL90_16460</name>
</gene>
<dbReference type="PIRSF" id="PIRSF003092">
    <property type="entry name" value="MinD"/>
    <property type="match status" value="1"/>
</dbReference>
<organism evidence="3 4">
    <name type="scientific">Clostridium formicaceticum</name>
    <dbReference type="NCBI Taxonomy" id="1497"/>
    <lineage>
        <taxon>Bacteria</taxon>
        <taxon>Bacillati</taxon>
        <taxon>Bacillota</taxon>
        <taxon>Clostridia</taxon>
        <taxon>Eubacteriales</taxon>
        <taxon>Clostridiaceae</taxon>
        <taxon>Clostridium</taxon>
    </lineage>
</organism>
<dbReference type="InterPro" id="IPR033756">
    <property type="entry name" value="YlxH/NBP35"/>
</dbReference>
<name>A0ABM6EW88_9CLOT</name>
<sequence>MMDQATKLRELIRKKNIIPSASIQQNEEKQHHARVICITSGKGGVGKTNFTANLAIALSKQDKRVVVIDADLGLANVDVMLGVIPKYTLLDVVKNNKNIIEIMNTGPNGIKIISGGSGILDLVDMSDEDLNILINQLNKINDYADIILIDTGAGLSKSVVSFVLAASEVIVVTTAEPTSLTDAYAMIKTIGLQDKNKNIKVVINRVENINEGNVAFQKLKNAAEKFLDLEIQKLGFIAEDYNVSRAVKLQKPFVLQYPGSAVSKNIETIASKVMQHAIEEQEGLKADSFFSKILNLFR</sequence>
<dbReference type="InterPro" id="IPR025501">
    <property type="entry name" value="MinD_FleN"/>
</dbReference>
<keyword evidence="1" id="KW-0547">Nucleotide-binding</keyword>
<accession>A0ABM6EW88</accession>
<dbReference type="CDD" id="cd02038">
    <property type="entry name" value="FlhG-like"/>
    <property type="match status" value="1"/>
</dbReference>
<keyword evidence="2 3" id="KW-0067">ATP-binding</keyword>
<evidence type="ECO:0000313" key="4">
    <source>
        <dbReference type="Proteomes" id="UP000177894"/>
    </source>
</evidence>
<evidence type="ECO:0000256" key="2">
    <source>
        <dbReference type="ARBA" id="ARBA00022840"/>
    </source>
</evidence>
<dbReference type="Gene3D" id="3.40.50.300">
    <property type="entry name" value="P-loop containing nucleotide triphosphate hydrolases"/>
    <property type="match status" value="1"/>
</dbReference>